<evidence type="ECO:0000259" key="10">
    <source>
        <dbReference type="Pfam" id="PF13954"/>
    </source>
</evidence>
<dbReference type="InterPro" id="IPR043142">
    <property type="entry name" value="PapC-like_C_sf"/>
</dbReference>
<accession>A0A2P5K8I8</accession>
<dbReference type="SUPFAM" id="SSF141729">
    <property type="entry name" value="FimD N-terminal domain-like"/>
    <property type="match status" value="1"/>
</dbReference>
<dbReference type="Gene3D" id="3.10.20.410">
    <property type="match status" value="1"/>
</dbReference>
<evidence type="ECO:0000256" key="9">
    <source>
        <dbReference type="SAM" id="SignalP"/>
    </source>
</evidence>
<dbReference type="GO" id="GO:0009297">
    <property type="term" value="P:pilus assembly"/>
    <property type="evidence" value="ECO:0007669"/>
    <property type="project" value="InterPro"/>
</dbReference>
<dbReference type="InterPro" id="IPR042186">
    <property type="entry name" value="FimD_plug_dom"/>
</dbReference>
<sequence>MRCRQAALRQAVSWSATLCIAITATQSMAAPVQFDLSRLRARGLPVALADYYANGPRFSPGYHRIALKVNGMPRGHIDAYFDPDGDICMSAELLEQGGLVLPDAKAARIHPHALPVSGPALPPPSPPACYDYRAIFPGTQIALFPAQARVELIVPLRAVRPQRQPVRQFARGGSAGMLNYDIRMAQWRYGRGSRSRVRARIEAGFNAQDWIVRSRQSLSHTPWGAAVSHDAAYAQRTFHGSGTLLQVGQLTLANAVTGAAALHGIQILPDDALSRSRPRAARIDAIASSQARVEVSQAGQQLYTTVVPPGPFSIDELEVQNEVSDLIVTVTESDGSQREFVVPATSFAAGSPVGAAGLSVAVGRFSTLGGFYPAVAVSAGRNLNPSISASATALLSSGYQGAAASLFIAPRTGSDVAARLHLSRHRASGVSGAGAHVRIGARVGHTVSASLSGNYRTAGFRHHSEARTRLGRCNAMDLTARLSFAMPSYGSISLGYGQSFQAGTMVGRYMTGSVSMRLADLSVTLAAQCYSYHSRRSGMSTYMSVSMPFGRSGTRGHASLSDAGLLTGTRMHGRIRDHTDYNASIQRNHAARDVSAGLDFNHRNRFANLSGGVWHSMGASSYSAVLSGALAVHDGGLTFSPYRIADTFGIASTNGVPDVKISTRAGIVQTDSRGQAILPSLPAYATSPVQIATRTLPRSADVDNGYRTLQPARGSVQKVRFNVTTVHRMLLDITTDDGIALQRGSLILDSAGHVVATVLDEQRIFMSRATSDAALIVKLANGRRCQLVYTLSDTLDPSRTFERAPARCYTISVD</sequence>
<evidence type="ECO:0000256" key="3">
    <source>
        <dbReference type="ARBA" id="ARBA00022448"/>
    </source>
</evidence>
<dbReference type="Gene3D" id="2.60.40.3110">
    <property type="match status" value="1"/>
</dbReference>
<evidence type="ECO:0000256" key="1">
    <source>
        <dbReference type="ARBA" id="ARBA00004571"/>
    </source>
</evidence>
<dbReference type="GO" id="GO:0009279">
    <property type="term" value="C:cell outer membrane"/>
    <property type="evidence" value="ECO:0007669"/>
    <property type="project" value="UniProtKB-SubCell"/>
</dbReference>
<keyword evidence="3" id="KW-0813">Transport</keyword>
<comment type="subcellular location">
    <subcellularLocation>
        <location evidence="1">Cell outer membrane</location>
        <topology evidence="1">Multi-pass membrane protein</topology>
    </subcellularLocation>
</comment>
<evidence type="ECO:0000313" key="12">
    <source>
        <dbReference type="Proteomes" id="UP000243096"/>
    </source>
</evidence>
<evidence type="ECO:0000256" key="4">
    <source>
        <dbReference type="ARBA" id="ARBA00022452"/>
    </source>
</evidence>
<feature type="chain" id="PRO_5015190539" evidence="9">
    <location>
        <begin position="30"/>
        <end position="814"/>
    </location>
</feature>
<comment type="caution">
    <text evidence="11">The sequence shown here is derived from an EMBL/GenBank/DDBJ whole genome shotgun (WGS) entry which is preliminary data.</text>
</comment>
<keyword evidence="12" id="KW-1185">Reference proteome</keyword>
<reference evidence="11 12" key="1">
    <citation type="submission" date="2018-01" db="EMBL/GenBank/DDBJ databases">
        <title>Genomic Encyclopedia of Type Strains, Phase III (KMG-III): the genomes of soil and plant-associated and newly described type strains.</title>
        <authorList>
            <person name="Whitman W."/>
        </authorList>
    </citation>
    <scope>NUCLEOTIDE SEQUENCE [LARGE SCALE GENOMIC DNA]</scope>
    <source>
        <strain evidence="11 12">HKI456</strain>
    </source>
</reference>
<feature type="signal peptide" evidence="9">
    <location>
        <begin position="1"/>
        <end position="29"/>
    </location>
</feature>
<dbReference type="Gene3D" id="2.60.40.2610">
    <property type="entry name" value="Outer membrane usher protein FimD, plug domain"/>
    <property type="match status" value="1"/>
</dbReference>
<dbReference type="Pfam" id="PF00577">
    <property type="entry name" value="Usher"/>
    <property type="match status" value="1"/>
</dbReference>
<protein>
    <submittedName>
        <fullName evidence="11">Outer membrane usher protein FimD/PapC</fullName>
    </submittedName>
</protein>
<proteinExistence type="inferred from homology"/>
<dbReference type="InterPro" id="IPR037224">
    <property type="entry name" value="PapC_N_sf"/>
</dbReference>
<name>A0A2P5K8I8_9BURK</name>
<keyword evidence="8" id="KW-0998">Cell outer membrane</keyword>
<dbReference type="EMBL" id="PRDW01000011">
    <property type="protein sequence ID" value="PPB83031.1"/>
    <property type="molecule type" value="Genomic_DNA"/>
</dbReference>
<dbReference type="PANTHER" id="PTHR30451">
    <property type="entry name" value="OUTER MEMBRANE USHER PROTEIN"/>
    <property type="match status" value="1"/>
</dbReference>
<evidence type="ECO:0000256" key="8">
    <source>
        <dbReference type="ARBA" id="ARBA00023237"/>
    </source>
</evidence>
<keyword evidence="4" id="KW-1134">Transmembrane beta strand</keyword>
<keyword evidence="6 9" id="KW-0732">Signal</keyword>
<comment type="similarity">
    <text evidence="2">Belongs to the fimbrial export usher family.</text>
</comment>
<keyword evidence="5" id="KW-0812">Transmembrane</keyword>
<evidence type="ECO:0000256" key="6">
    <source>
        <dbReference type="ARBA" id="ARBA00022729"/>
    </source>
</evidence>
<dbReference type="Pfam" id="PF13954">
    <property type="entry name" value="PapC_N"/>
    <property type="match status" value="1"/>
</dbReference>
<evidence type="ECO:0000256" key="2">
    <source>
        <dbReference type="ARBA" id="ARBA00008064"/>
    </source>
</evidence>
<evidence type="ECO:0000313" key="11">
    <source>
        <dbReference type="EMBL" id="PPB83031.1"/>
    </source>
</evidence>
<dbReference type="Gene3D" id="2.60.40.2070">
    <property type="match status" value="1"/>
</dbReference>
<evidence type="ECO:0000256" key="5">
    <source>
        <dbReference type="ARBA" id="ARBA00022692"/>
    </source>
</evidence>
<dbReference type="InterPro" id="IPR025885">
    <property type="entry name" value="PapC_N"/>
</dbReference>
<dbReference type="Proteomes" id="UP000243096">
    <property type="component" value="Unassembled WGS sequence"/>
</dbReference>
<evidence type="ECO:0000256" key="7">
    <source>
        <dbReference type="ARBA" id="ARBA00023136"/>
    </source>
</evidence>
<feature type="domain" description="PapC N-terminal" evidence="10">
    <location>
        <begin position="34"/>
        <end position="182"/>
    </location>
</feature>
<keyword evidence="7" id="KW-0472">Membrane</keyword>
<dbReference type="AlphaFoldDB" id="A0A2P5K8I8"/>
<gene>
    <name evidence="11" type="ORF">B0O95_11191</name>
</gene>
<organism evidence="11 12">
    <name type="scientific">Mycetohabitans endofungorum</name>
    <dbReference type="NCBI Taxonomy" id="417203"/>
    <lineage>
        <taxon>Bacteria</taxon>
        <taxon>Pseudomonadati</taxon>
        <taxon>Pseudomonadota</taxon>
        <taxon>Betaproteobacteria</taxon>
        <taxon>Burkholderiales</taxon>
        <taxon>Burkholderiaceae</taxon>
        <taxon>Mycetohabitans</taxon>
    </lineage>
</organism>
<dbReference type="InterPro" id="IPR000015">
    <property type="entry name" value="Fimb_usher"/>
</dbReference>
<dbReference type="PANTHER" id="PTHR30451:SF8">
    <property type="entry name" value="FIMBRIAL USHER PROTEIN"/>
    <property type="match status" value="1"/>
</dbReference>
<dbReference type="GO" id="GO:0015473">
    <property type="term" value="F:fimbrial usher porin activity"/>
    <property type="evidence" value="ECO:0007669"/>
    <property type="project" value="InterPro"/>
</dbReference>